<sequence length="425" mass="46947">MDIRMALPFSQTREPSHPLDYTSIDLHALVQESQQQERAANQSQMSREPREAPMRGEAPVGGGAPMARVDSIRSSHSEARHSEHEYLSDHDGEVDDTWLLRSKRPWWRSTWRWVQIATLLGLVVALGIAVSWLGPIVIDKAVIPALEWADTTLSKPLLIFVIVISLAVFPIFLVPSSPLIWLAGISFGYAWGYVLTLFGMALGMSATYFIGRRLLHDRVQTWINSKPRYVALLRAANQSGFWGQFRVAALFRLSPFPPYPIFNYAVTMTKIQYLPYITGSLTGIFPEIFVALYSGILLRDIADYHRGKHKITWVEITFDVVGIVVAIALVIGGAVYGRRVLAEAENSEELDGNPVGEALPNVVGSPVHSMNRRASQSLSFGSGDEESEGHQLLCSEGPTLVSAASKPEGSTMLTGSQLDAERDTT</sequence>
<feature type="domain" description="VTT" evidence="3">
    <location>
        <begin position="174"/>
        <end position="296"/>
    </location>
</feature>
<accession>A0A1Y1IFX3</accession>
<proteinExistence type="predicted"/>
<dbReference type="OrthoDB" id="202840at2759"/>
<dbReference type="PANTHER" id="PTHR46431">
    <property type="entry name" value="EXPRESSED PROTEIN"/>
    <property type="match status" value="1"/>
</dbReference>
<feature type="transmembrane region" description="Helical" evidence="2">
    <location>
        <begin position="113"/>
        <end position="138"/>
    </location>
</feature>
<dbReference type="EMBL" id="DF237315">
    <property type="protein sequence ID" value="GAQ87637.1"/>
    <property type="molecule type" value="Genomic_DNA"/>
</dbReference>
<keyword evidence="5" id="KW-1185">Reference proteome</keyword>
<evidence type="ECO:0000256" key="1">
    <source>
        <dbReference type="SAM" id="MobiDB-lite"/>
    </source>
</evidence>
<reference evidence="4 5" key="1">
    <citation type="journal article" date="2014" name="Nat. Commun.">
        <title>Klebsormidium flaccidum genome reveals primary factors for plant terrestrial adaptation.</title>
        <authorList>
            <person name="Hori K."/>
            <person name="Maruyama F."/>
            <person name="Fujisawa T."/>
            <person name="Togashi T."/>
            <person name="Yamamoto N."/>
            <person name="Seo M."/>
            <person name="Sato S."/>
            <person name="Yamada T."/>
            <person name="Mori H."/>
            <person name="Tajima N."/>
            <person name="Moriyama T."/>
            <person name="Ikeuchi M."/>
            <person name="Watanabe M."/>
            <person name="Wada H."/>
            <person name="Kobayashi K."/>
            <person name="Saito M."/>
            <person name="Masuda T."/>
            <person name="Sasaki-Sekimoto Y."/>
            <person name="Mashiguchi K."/>
            <person name="Awai K."/>
            <person name="Shimojima M."/>
            <person name="Masuda S."/>
            <person name="Iwai M."/>
            <person name="Nobusawa T."/>
            <person name="Narise T."/>
            <person name="Kondo S."/>
            <person name="Saito H."/>
            <person name="Sato R."/>
            <person name="Murakawa M."/>
            <person name="Ihara Y."/>
            <person name="Oshima-Yamada Y."/>
            <person name="Ohtaka K."/>
            <person name="Satoh M."/>
            <person name="Sonobe K."/>
            <person name="Ishii M."/>
            <person name="Ohtani R."/>
            <person name="Kanamori-Sato M."/>
            <person name="Honoki R."/>
            <person name="Miyazaki D."/>
            <person name="Mochizuki H."/>
            <person name="Umetsu J."/>
            <person name="Higashi K."/>
            <person name="Shibata D."/>
            <person name="Kamiya Y."/>
            <person name="Sato N."/>
            <person name="Nakamura Y."/>
            <person name="Tabata S."/>
            <person name="Ida S."/>
            <person name="Kurokawa K."/>
            <person name="Ohta H."/>
        </authorList>
    </citation>
    <scope>NUCLEOTIDE SEQUENCE [LARGE SCALE GENOMIC DNA]</scope>
    <source>
        <strain evidence="4 5">NIES-2285</strain>
    </source>
</reference>
<evidence type="ECO:0000256" key="2">
    <source>
        <dbReference type="SAM" id="Phobius"/>
    </source>
</evidence>
<feature type="compositionally biased region" description="Polar residues" evidence="1">
    <location>
        <begin position="33"/>
        <end position="46"/>
    </location>
</feature>
<gene>
    <name evidence="4" type="ORF">KFL_003660190</name>
</gene>
<keyword evidence="2" id="KW-1133">Transmembrane helix</keyword>
<feature type="region of interest" description="Disordered" evidence="1">
    <location>
        <begin position="33"/>
        <end position="74"/>
    </location>
</feature>
<feature type="transmembrane region" description="Helical" evidence="2">
    <location>
        <begin position="158"/>
        <end position="183"/>
    </location>
</feature>
<keyword evidence="2" id="KW-0812">Transmembrane</keyword>
<dbReference type="AlphaFoldDB" id="A0A1Y1IFX3"/>
<feature type="transmembrane region" description="Helical" evidence="2">
    <location>
        <begin position="190"/>
        <end position="210"/>
    </location>
</feature>
<dbReference type="STRING" id="105231.A0A1Y1IFX3"/>
<organism evidence="4 5">
    <name type="scientific">Klebsormidium nitens</name>
    <name type="common">Green alga</name>
    <name type="synonym">Ulothrix nitens</name>
    <dbReference type="NCBI Taxonomy" id="105231"/>
    <lineage>
        <taxon>Eukaryota</taxon>
        <taxon>Viridiplantae</taxon>
        <taxon>Streptophyta</taxon>
        <taxon>Klebsormidiophyceae</taxon>
        <taxon>Klebsormidiales</taxon>
        <taxon>Klebsormidiaceae</taxon>
        <taxon>Klebsormidium</taxon>
    </lineage>
</organism>
<dbReference type="PANTHER" id="PTHR46431:SF5">
    <property type="entry name" value="EXPRESSED PROTEIN"/>
    <property type="match status" value="1"/>
</dbReference>
<feature type="transmembrane region" description="Helical" evidence="2">
    <location>
        <begin position="273"/>
        <end position="296"/>
    </location>
</feature>
<evidence type="ECO:0000259" key="3">
    <source>
        <dbReference type="Pfam" id="PF09335"/>
    </source>
</evidence>
<dbReference type="Pfam" id="PF09335">
    <property type="entry name" value="VTT_dom"/>
    <property type="match status" value="1"/>
</dbReference>
<evidence type="ECO:0000313" key="5">
    <source>
        <dbReference type="Proteomes" id="UP000054558"/>
    </source>
</evidence>
<evidence type="ECO:0000313" key="4">
    <source>
        <dbReference type="EMBL" id="GAQ87637.1"/>
    </source>
</evidence>
<keyword evidence="2" id="KW-0472">Membrane</keyword>
<dbReference type="OMA" id="YAFYRWG"/>
<protein>
    <recommendedName>
        <fullName evidence="3">VTT domain-containing protein</fullName>
    </recommendedName>
</protein>
<name>A0A1Y1IFX3_KLENI</name>
<feature type="region of interest" description="Disordered" evidence="1">
    <location>
        <begin position="374"/>
        <end position="425"/>
    </location>
</feature>
<feature type="transmembrane region" description="Helical" evidence="2">
    <location>
        <begin position="316"/>
        <end position="337"/>
    </location>
</feature>
<dbReference type="Proteomes" id="UP000054558">
    <property type="component" value="Unassembled WGS sequence"/>
</dbReference>
<dbReference type="InterPro" id="IPR032816">
    <property type="entry name" value="VTT_dom"/>
</dbReference>